<dbReference type="EMBL" id="JBHTCF010000003">
    <property type="protein sequence ID" value="MFC7304504.1"/>
    <property type="molecule type" value="Genomic_DNA"/>
</dbReference>
<gene>
    <name evidence="2" type="ORF">ACFQVC_09800</name>
</gene>
<dbReference type="RefSeq" id="WP_381828987.1">
    <property type="nucleotide sequence ID" value="NZ_JBHTCF010000003.1"/>
</dbReference>
<comment type="caution">
    <text evidence="2">The sequence shown here is derived from an EMBL/GenBank/DDBJ whole genome shotgun (WGS) entry which is preliminary data.</text>
</comment>
<evidence type="ECO:0000313" key="2">
    <source>
        <dbReference type="EMBL" id="MFC7304504.1"/>
    </source>
</evidence>
<keyword evidence="1" id="KW-0732">Signal</keyword>
<keyword evidence="3" id="KW-1185">Reference proteome</keyword>
<accession>A0ABW2JEP1</accession>
<evidence type="ECO:0008006" key="4">
    <source>
        <dbReference type="Google" id="ProtNLM"/>
    </source>
</evidence>
<organism evidence="2 3">
    <name type="scientific">Streptomyces monticola</name>
    <dbReference type="NCBI Taxonomy" id="2666263"/>
    <lineage>
        <taxon>Bacteria</taxon>
        <taxon>Bacillati</taxon>
        <taxon>Actinomycetota</taxon>
        <taxon>Actinomycetes</taxon>
        <taxon>Kitasatosporales</taxon>
        <taxon>Streptomycetaceae</taxon>
        <taxon>Streptomyces</taxon>
    </lineage>
</organism>
<evidence type="ECO:0000256" key="1">
    <source>
        <dbReference type="SAM" id="SignalP"/>
    </source>
</evidence>
<evidence type="ECO:0000313" key="3">
    <source>
        <dbReference type="Proteomes" id="UP001596523"/>
    </source>
</evidence>
<sequence length="159" mass="16883">MRTLQKAALAAAAALVGLSAATTPAGAAPVSTGGDQAAPIISEAGPTGVPTASCSHPIKRWGYWGCYKGGPATAYDIDWDRNGTWDQTFVIAPNREIWHVWKGAGSWKEVPYGHGYADHFLQFDAPGAGVRCVAVWAAGRNYVNVFAKTWLGWQGGLCY</sequence>
<protein>
    <recommendedName>
        <fullName evidence="4">Secreted protein</fullName>
    </recommendedName>
</protein>
<feature type="chain" id="PRO_5045299656" description="Secreted protein" evidence="1">
    <location>
        <begin position="28"/>
        <end position="159"/>
    </location>
</feature>
<proteinExistence type="predicted"/>
<dbReference type="Proteomes" id="UP001596523">
    <property type="component" value="Unassembled WGS sequence"/>
</dbReference>
<feature type="signal peptide" evidence="1">
    <location>
        <begin position="1"/>
        <end position="27"/>
    </location>
</feature>
<name>A0ABW2JEP1_9ACTN</name>
<reference evidence="3" key="1">
    <citation type="journal article" date="2019" name="Int. J. Syst. Evol. Microbiol.">
        <title>The Global Catalogue of Microorganisms (GCM) 10K type strain sequencing project: providing services to taxonomists for standard genome sequencing and annotation.</title>
        <authorList>
            <consortium name="The Broad Institute Genomics Platform"/>
            <consortium name="The Broad Institute Genome Sequencing Center for Infectious Disease"/>
            <person name="Wu L."/>
            <person name="Ma J."/>
        </authorList>
    </citation>
    <scope>NUCLEOTIDE SEQUENCE [LARGE SCALE GENOMIC DNA]</scope>
    <source>
        <strain evidence="3">SYNS20</strain>
    </source>
</reference>